<dbReference type="EMBL" id="CP043498">
    <property type="protein sequence ID" value="QFY61118.1"/>
    <property type="molecule type" value="Genomic_DNA"/>
</dbReference>
<evidence type="ECO:0000256" key="5">
    <source>
        <dbReference type="ARBA" id="ARBA00022734"/>
    </source>
</evidence>
<evidence type="ECO:0000313" key="8">
    <source>
        <dbReference type="EMBL" id="QFY61118.1"/>
    </source>
</evidence>
<keyword evidence="9" id="KW-1185">Reference proteome</keyword>
<comment type="similarity">
    <text evidence="2">Belongs to the BA14k family.</text>
</comment>
<dbReference type="GO" id="GO:0016020">
    <property type="term" value="C:membrane"/>
    <property type="evidence" value="ECO:0007669"/>
    <property type="project" value="UniProtKB-SubCell"/>
</dbReference>
<dbReference type="AlphaFoldDB" id="A0A5Q0C597"/>
<name>A0A5Q0C597_9HYPH</name>
<accession>A0A5Q0C597</accession>
<evidence type="ECO:0000256" key="7">
    <source>
        <dbReference type="SAM" id="MobiDB-lite"/>
    </source>
</evidence>
<evidence type="ECO:0000256" key="3">
    <source>
        <dbReference type="ARBA" id="ARBA00020552"/>
    </source>
</evidence>
<organism evidence="8 9">
    <name type="scientific">Rhizobium grahamii</name>
    <dbReference type="NCBI Taxonomy" id="1120045"/>
    <lineage>
        <taxon>Bacteria</taxon>
        <taxon>Pseudomonadati</taxon>
        <taxon>Pseudomonadota</taxon>
        <taxon>Alphaproteobacteria</taxon>
        <taxon>Hyphomicrobiales</taxon>
        <taxon>Rhizobiaceae</taxon>
        <taxon>Rhizobium/Agrobacterium group</taxon>
        <taxon>Rhizobium</taxon>
    </lineage>
</organism>
<proteinExistence type="inferred from homology"/>
<comment type="subcellular location">
    <subcellularLocation>
        <location evidence="1">Membrane</location>
        <topology evidence="1">Single-pass membrane protein</topology>
    </subcellularLocation>
</comment>
<keyword evidence="5" id="KW-0430">Lectin</keyword>
<evidence type="ECO:0000256" key="1">
    <source>
        <dbReference type="ARBA" id="ARBA00004167"/>
    </source>
</evidence>
<evidence type="ECO:0000256" key="2">
    <source>
        <dbReference type="ARBA" id="ARBA00010270"/>
    </source>
</evidence>
<dbReference type="GO" id="GO:0030246">
    <property type="term" value="F:carbohydrate binding"/>
    <property type="evidence" value="ECO:0007669"/>
    <property type="project" value="UniProtKB-KW"/>
</dbReference>
<keyword evidence="4" id="KW-1003">Cell membrane</keyword>
<keyword evidence="4" id="KW-0472">Membrane</keyword>
<feature type="compositionally biased region" description="Polar residues" evidence="7">
    <location>
        <begin position="1"/>
        <end position="11"/>
    </location>
</feature>
<dbReference type="Proteomes" id="UP000326881">
    <property type="component" value="Chromosome"/>
</dbReference>
<dbReference type="InterPro" id="IPR012413">
    <property type="entry name" value="BA14K"/>
</dbReference>
<protein>
    <recommendedName>
        <fullName evidence="3">Lectin-like protein BA14k</fullName>
    </recommendedName>
</protein>
<feature type="region of interest" description="Disordered" evidence="7">
    <location>
        <begin position="1"/>
        <end position="58"/>
    </location>
</feature>
<gene>
    <name evidence="8" type="ORF">FZ934_12270</name>
</gene>
<dbReference type="OrthoDB" id="8117189at2"/>
<evidence type="ECO:0000256" key="4">
    <source>
        <dbReference type="ARBA" id="ARBA00022475"/>
    </source>
</evidence>
<comment type="function">
    <text evidence="6">Has immunoglobulin-binding and hemagglutination properties, and can bind to mannose. Essential for virulence. May be involved in LPS biosynthesis or polysaccharide transport.</text>
</comment>
<reference evidence="8 9" key="1">
    <citation type="submission" date="2019-08" db="EMBL/GenBank/DDBJ databases">
        <title>Prosopis cineraria nodule microbiome.</title>
        <authorList>
            <person name="Ali R."/>
            <person name="Chaluvadi S.R."/>
            <person name="Wang X."/>
        </authorList>
    </citation>
    <scope>NUCLEOTIDE SEQUENCE [LARGE SCALE GENOMIC DNA]</scope>
    <source>
        <strain evidence="8 9">BG7</strain>
    </source>
</reference>
<evidence type="ECO:0000256" key="6">
    <source>
        <dbReference type="ARBA" id="ARBA00025321"/>
    </source>
</evidence>
<sequence length="160" mass="17328">MKRQSIVSQRTKPGRSRCNSACRAPSELLPPRAISSDNKGEHCSLKPTRLPSRAQSDEDIEMRTRNLCMVLYVSAVATMLCGQAQALSRTGSSGPTPSETHGALAGFVQEDRNTGNDGSLLSPADIKHIRWCAGQYRSYDPTEDTFVSSGGTRAACRSPR</sequence>
<dbReference type="Pfam" id="PF07886">
    <property type="entry name" value="BA14K"/>
    <property type="match status" value="1"/>
</dbReference>
<evidence type="ECO:0000313" key="9">
    <source>
        <dbReference type="Proteomes" id="UP000326881"/>
    </source>
</evidence>
<dbReference type="KEGG" id="rgr:FZ934_12270"/>